<proteinExistence type="predicted"/>
<evidence type="ECO:0000313" key="3">
    <source>
        <dbReference type="EMBL" id="KAA1088536.1"/>
    </source>
</evidence>
<evidence type="ECO:0000256" key="2">
    <source>
        <dbReference type="SAM" id="Phobius"/>
    </source>
</evidence>
<sequence>MTRLKVGSKRAARWAPVGPVQWEALVPAPLGQTQDSGPSSDLASDRRESQSTLLTNVAGAADTLSTLDLDKHRYIARLLTGLATLSLGSSPVLLHFALSLRFC</sequence>
<feature type="transmembrane region" description="Helical" evidence="2">
    <location>
        <begin position="74"/>
        <end position="98"/>
    </location>
</feature>
<organism evidence="3 4">
    <name type="scientific">Puccinia graminis f. sp. tritici</name>
    <dbReference type="NCBI Taxonomy" id="56615"/>
    <lineage>
        <taxon>Eukaryota</taxon>
        <taxon>Fungi</taxon>
        <taxon>Dikarya</taxon>
        <taxon>Basidiomycota</taxon>
        <taxon>Pucciniomycotina</taxon>
        <taxon>Pucciniomycetes</taxon>
        <taxon>Pucciniales</taxon>
        <taxon>Pucciniaceae</taxon>
        <taxon>Puccinia</taxon>
    </lineage>
</organism>
<keyword evidence="2" id="KW-0812">Transmembrane</keyword>
<comment type="caution">
    <text evidence="3">The sequence shown here is derived from an EMBL/GenBank/DDBJ whole genome shotgun (WGS) entry which is preliminary data.</text>
</comment>
<dbReference type="EMBL" id="VDEP01000406">
    <property type="protein sequence ID" value="KAA1088536.1"/>
    <property type="molecule type" value="Genomic_DNA"/>
</dbReference>
<evidence type="ECO:0000313" key="4">
    <source>
        <dbReference type="Proteomes" id="UP000325313"/>
    </source>
</evidence>
<gene>
    <name evidence="3" type="ORF">PGTUg99_033228</name>
</gene>
<keyword evidence="2" id="KW-0472">Membrane</keyword>
<accession>A0A5B0NIT0</accession>
<evidence type="ECO:0000256" key="1">
    <source>
        <dbReference type="SAM" id="MobiDB-lite"/>
    </source>
</evidence>
<reference evidence="3 4" key="1">
    <citation type="submission" date="2019-05" db="EMBL/GenBank/DDBJ databases">
        <title>Emergence of the Ug99 lineage of the wheat stem rust pathogen through somatic hybridization.</title>
        <authorList>
            <person name="Li F."/>
            <person name="Upadhyaya N.M."/>
            <person name="Sperschneider J."/>
            <person name="Matny O."/>
            <person name="Nguyen-Phuc H."/>
            <person name="Mago R."/>
            <person name="Raley C."/>
            <person name="Miller M.E."/>
            <person name="Silverstein K.A.T."/>
            <person name="Henningsen E."/>
            <person name="Hirsch C.D."/>
            <person name="Visser B."/>
            <person name="Pretorius Z.A."/>
            <person name="Steffenson B.J."/>
            <person name="Schwessinger B."/>
            <person name="Dodds P.N."/>
            <person name="Figueroa M."/>
        </authorList>
    </citation>
    <scope>NUCLEOTIDE SEQUENCE [LARGE SCALE GENOMIC DNA]</scope>
    <source>
        <strain evidence="3 4">Ug99</strain>
    </source>
</reference>
<dbReference type="Proteomes" id="UP000325313">
    <property type="component" value="Unassembled WGS sequence"/>
</dbReference>
<feature type="region of interest" description="Disordered" evidence="1">
    <location>
        <begin position="28"/>
        <end position="50"/>
    </location>
</feature>
<name>A0A5B0NIT0_PUCGR</name>
<feature type="compositionally biased region" description="Polar residues" evidence="1">
    <location>
        <begin position="31"/>
        <end position="42"/>
    </location>
</feature>
<dbReference type="AlphaFoldDB" id="A0A5B0NIT0"/>
<keyword evidence="2" id="KW-1133">Transmembrane helix</keyword>
<protein>
    <submittedName>
        <fullName evidence="3">Uncharacterized protein</fullName>
    </submittedName>
</protein>